<dbReference type="EMBL" id="JADNRY010000069">
    <property type="protein sequence ID" value="KAF9067757.1"/>
    <property type="molecule type" value="Genomic_DNA"/>
</dbReference>
<keyword evidence="2" id="KW-1185">Reference proteome</keyword>
<organism evidence="1 2">
    <name type="scientific">Rhodocollybia butyracea</name>
    <dbReference type="NCBI Taxonomy" id="206335"/>
    <lineage>
        <taxon>Eukaryota</taxon>
        <taxon>Fungi</taxon>
        <taxon>Dikarya</taxon>
        <taxon>Basidiomycota</taxon>
        <taxon>Agaricomycotina</taxon>
        <taxon>Agaricomycetes</taxon>
        <taxon>Agaricomycetidae</taxon>
        <taxon>Agaricales</taxon>
        <taxon>Marasmiineae</taxon>
        <taxon>Omphalotaceae</taxon>
        <taxon>Rhodocollybia</taxon>
    </lineage>
</organism>
<name>A0A9P5U6G5_9AGAR</name>
<reference evidence="1" key="1">
    <citation type="submission" date="2020-11" db="EMBL/GenBank/DDBJ databases">
        <authorList>
            <consortium name="DOE Joint Genome Institute"/>
            <person name="Ahrendt S."/>
            <person name="Riley R."/>
            <person name="Andreopoulos W."/>
            <person name="Labutti K."/>
            <person name="Pangilinan J."/>
            <person name="Ruiz-Duenas F.J."/>
            <person name="Barrasa J.M."/>
            <person name="Sanchez-Garcia M."/>
            <person name="Camarero S."/>
            <person name="Miyauchi S."/>
            <person name="Serrano A."/>
            <person name="Linde D."/>
            <person name="Babiker R."/>
            <person name="Drula E."/>
            <person name="Ayuso-Fernandez I."/>
            <person name="Pacheco R."/>
            <person name="Padilla G."/>
            <person name="Ferreira P."/>
            <person name="Barriuso J."/>
            <person name="Kellner H."/>
            <person name="Castanera R."/>
            <person name="Alfaro M."/>
            <person name="Ramirez L."/>
            <person name="Pisabarro A.G."/>
            <person name="Kuo A."/>
            <person name="Tritt A."/>
            <person name="Lipzen A."/>
            <person name="He G."/>
            <person name="Yan M."/>
            <person name="Ng V."/>
            <person name="Cullen D."/>
            <person name="Martin F."/>
            <person name="Rosso M.-N."/>
            <person name="Henrissat B."/>
            <person name="Hibbett D."/>
            <person name="Martinez A.T."/>
            <person name="Grigoriev I.V."/>
        </authorList>
    </citation>
    <scope>NUCLEOTIDE SEQUENCE</scope>
    <source>
        <strain evidence="1">AH 40177</strain>
    </source>
</reference>
<proteinExistence type="predicted"/>
<evidence type="ECO:0000313" key="1">
    <source>
        <dbReference type="EMBL" id="KAF9067757.1"/>
    </source>
</evidence>
<gene>
    <name evidence="1" type="ORF">BDP27DRAFT_1328389</name>
</gene>
<dbReference type="AlphaFoldDB" id="A0A9P5U6G5"/>
<protein>
    <submittedName>
        <fullName evidence="1">Uncharacterized protein</fullName>
    </submittedName>
</protein>
<sequence>MEHWPEDTHCWDSTDVDTITRAHYGLEISWHFKDTAETLPFRKDLVKKLIIVEDAALKLELGNCITRFFRRFSFRFKLSDLDQASCSYSSSMDAHGLPLYLVETPRDPCDSELHHLGPKLCGCGVQSRMIQLEDGKTREEHFVWIKGPSPPEPKVRCLHYPCRKECSVPGDWVLKE</sequence>
<feature type="non-terminal residue" evidence="1">
    <location>
        <position position="1"/>
    </location>
</feature>
<evidence type="ECO:0000313" key="2">
    <source>
        <dbReference type="Proteomes" id="UP000772434"/>
    </source>
</evidence>
<accession>A0A9P5U6G5</accession>
<comment type="caution">
    <text evidence="1">The sequence shown here is derived from an EMBL/GenBank/DDBJ whole genome shotgun (WGS) entry which is preliminary data.</text>
</comment>
<dbReference type="Proteomes" id="UP000772434">
    <property type="component" value="Unassembled WGS sequence"/>
</dbReference>